<dbReference type="Gene3D" id="3.40.1440.10">
    <property type="entry name" value="GIY-YIG endonuclease"/>
    <property type="match status" value="1"/>
</dbReference>
<reference evidence="3" key="1">
    <citation type="journal article" date="2021" name="PeerJ">
        <title>Extensive microbial diversity within the chicken gut microbiome revealed by metagenomics and culture.</title>
        <authorList>
            <person name="Gilroy R."/>
            <person name="Ravi A."/>
            <person name="Getino M."/>
            <person name="Pursley I."/>
            <person name="Horton D.L."/>
            <person name="Alikhan N.F."/>
            <person name="Baker D."/>
            <person name="Gharbi K."/>
            <person name="Hall N."/>
            <person name="Watson M."/>
            <person name="Adriaenssens E.M."/>
            <person name="Foster-Nyarko E."/>
            <person name="Jarju S."/>
            <person name="Secka A."/>
            <person name="Antonio M."/>
            <person name="Oren A."/>
            <person name="Chaudhuri R.R."/>
            <person name="La Ragione R."/>
            <person name="Hildebrand F."/>
            <person name="Pallen M.J."/>
        </authorList>
    </citation>
    <scope>NUCLEOTIDE SEQUENCE</scope>
    <source>
        <strain evidence="3">CHK186-16707</strain>
    </source>
</reference>
<name>A0A9D2HEU0_9BACT</name>
<dbReference type="InterPro" id="IPR000305">
    <property type="entry name" value="GIY-YIG_endonuc"/>
</dbReference>
<dbReference type="InterPro" id="IPR050190">
    <property type="entry name" value="UPF0213_domain"/>
</dbReference>
<dbReference type="CDD" id="cd10456">
    <property type="entry name" value="GIY-YIG_UPF0213"/>
    <property type="match status" value="1"/>
</dbReference>
<dbReference type="Pfam" id="PF01541">
    <property type="entry name" value="GIY-YIG"/>
    <property type="match status" value="1"/>
</dbReference>
<proteinExistence type="inferred from homology"/>
<evidence type="ECO:0000256" key="1">
    <source>
        <dbReference type="ARBA" id="ARBA00007435"/>
    </source>
</evidence>
<evidence type="ECO:0000313" key="4">
    <source>
        <dbReference type="Proteomes" id="UP000824225"/>
    </source>
</evidence>
<evidence type="ECO:0000259" key="2">
    <source>
        <dbReference type="PROSITE" id="PS50164"/>
    </source>
</evidence>
<feature type="domain" description="GIY-YIG" evidence="2">
    <location>
        <begin position="1"/>
        <end position="79"/>
    </location>
</feature>
<dbReference type="InterPro" id="IPR035901">
    <property type="entry name" value="GIY-YIG_endonuc_sf"/>
</dbReference>
<reference evidence="3" key="2">
    <citation type="submission" date="2021-04" db="EMBL/GenBank/DDBJ databases">
        <authorList>
            <person name="Gilroy R."/>
        </authorList>
    </citation>
    <scope>NUCLEOTIDE SEQUENCE</scope>
    <source>
        <strain evidence="3">CHK186-16707</strain>
    </source>
</reference>
<dbReference type="AlphaFoldDB" id="A0A9D2HEU0"/>
<evidence type="ECO:0000313" key="3">
    <source>
        <dbReference type="EMBL" id="HJA09102.1"/>
    </source>
</evidence>
<sequence length="93" mass="10320">MSWYVYLVECGDGSLYCGVTTNPERRVDAHNGLRPGGAKYTRSRRPVRLAACVKQADKSSALRLEETIKKAPRSVKMERLLAAAREIGPENQA</sequence>
<dbReference type="PANTHER" id="PTHR34477">
    <property type="entry name" value="UPF0213 PROTEIN YHBQ"/>
    <property type="match status" value="1"/>
</dbReference>
<dbReference type="PROSITE" id="PS50164">
    <property type="entry name" value="GIY_YIG"/>
    <property type="match status" value="1"/>
</dbReference>
<organism evidence="3 4">
    <name type="scientific">Candidatus Mailhella merdigallinarum</name>
    <dbReference type="NCBI Taxonomy" id="2838658"/>
    <lineage>
        <taxon>Bacteria</taxon>
        <taxon>Pseudomonadati</taxon>
        <taxon>Thermodesulfobacteriota</taxon>
        <taxon>Desulfovibrionia</taxon>
        <taxon>Desulfovibrionales</taxon>
        <taxon>Desulfovibrionaceae</taxon>
        <taxon>Mailhella</taxon>
    </lineage>
</organism>
<dbReference type="EMBL" id="DXAN01000026">
    <property type="protein sequence ID" value="HJA09102.1"/>
    <property type="molecule type" value="Genomic_DNA"/>
</dbReference>
<comment type="caution">
    <text evidence="3">The sequence shown here is derived from an EMBL/GenBank/DDBJ whole genome shotgun (WGS) entry which is preliminary data.</text>
</comment>
<comment type="similarity">
    <text evidence="1">Belongs to the UPF0213 family.</text>
</comment>
<accession>A0A9D2HEU0</accession>
<protein>
    <submittedName>
        <fullName evidence="3">GIY-YIG nuclease family protein</fullName>
    </submittedName>
</protein>
<dbReference type="SUPFAM" id="SSF82771">
    <property type="entry name" value="GIY-YIG endonuclease"/>
    <property type="match status" value="1"/>
</dbReference>
<dbReference type="PANTHER" id="PTHR34477:SF1">
    <property type="entry name" value="UPF0213 PROTEIN YHBQ"/>
    <property type="match status" value="1"/>
</dbReference>
<dbReference type="Proteomes" id="UP000824225">
    <property type="component" value="Unassembled WGS sequence"/>
</dbReference>
<gene>
    <name evidence="3" type="ORF">H9962_07945</name>
</gene>